<dbReference type="Pfam" id="PF03171">
    <property type="entry name" value="2OG-FeII_Oxy"/>
    <property type="match status" value="1"/>
</dbReference>
<dbReference type="AlphaFoldDB" id="A0A2C9VJJ9"/>
<name>A0A2C9VJJ9_MANES</name>
<dbReference type="EMBL" id="CM004393">
    <property type="protein sequence ID" value="OAY45169.1"/>
    <property type="molecule type" value="Genomic_DNA"/>
</dbReference>
<dbReference type="InterPro" id="IPR005123">
    <property type="entry name" value="Oxoglu/Fe-dep_dioxygenase_dom"/>
</dbReference>
<dbReference type="SUPFAM" id="SSF51197">
    <property type="entry name" value="Clavaminate synthase-like"/>
    <property type="match status" value="1"/>
</dbReference>
<protein>
    <recommendedName>
        <fullName evidence="6">Fe2OG dioxygenase domain-containing protein</fullName>
    </recommendedName>
</protein>
<evidence type="ECO:0000256" key="5">
    <source>
        <dbReference type="RuleBase" id="RU003682"/>
    </source>
</evidence>
<dbReference type="Gene3D" id="2.60.120.330">
    <property type="entry name" value="B-lactam Antibiotic, Isopenicillin N Synthase, Chain"/>
    <property type="match status" value="1"/>
</dbReference>
<dbReference type="GO" id="GO:0031418">
    <property type="term" value="F:L-ascorbic acid binding"/>
    <property type="evidence" value="ECO:0007669"/>
    <property type="project" value="UniProtKB-KW"/>
</dbReference>
<dbReference type="InterPro" id="IPR027443">
    <property type="entry name" value="IPNS-like_sf"/>
</dbReference>
<evidence type="ECO:0000256" key="1">
    <source>
        <dbReference type="ARBA" id="ARBA00008056"/>
    </source>
</evidence>
<evidence type="ECO:0000313" key="7">
    <source>
        <dbReference type="EMBL" id="OAY45169.1"/>
    </source>
</evidence>
<evidence type="ECO:0000256" key="2">
    <source>
        <dbReference type="ARBA" id="ARBA00022723"/>
    </source>
</evidence>
<organism evidence="7">
    <name type="scientific">Manihot esculenta</name>
    <name type="common">Cassava</name>
    <name type="synonym">Jatropha manihot</name>
    <dbReference type="NCBI Taxonomy" id="3983"/>
    <lineage>
        <taxon>Eukaryota</taxon>
        <taxon>Viridiplantae</taxon>
        <taxon>Streptophyta</taxon>
        <taxon>Embryophyta</taxon>
        <taxon>Tracheophyta</taxon>
        <taxon>Spermatophyta</taxon>
        <taxon>Magnoliopsida</taxon>
        <taxon>eudicotyledons</taxon>
        <taxon>Gunneridae</taxon>
        <taxon>Pentapetalae</taxon>
        <taxon>rosids</taxon>
        <taxon>fabids</taxon>
        <taxon>Malpighiales</taxon>
        <taxon>Euphorbiaceae</taxon>
        <taxon>Crotonoideae</taxon>
        <taxon>Manihoteae</taxon>
        <taxon>Manihot</taxon>
    </lineage>
</organism>
<accession>A0A2C9VJJ9</accession>
<dbReference type="PROSITE" id="PS51471">
    <property type="entry name" value="FE2OG_OXY"/>
    <property type="match status" value="1"/>
</dbReference>
<keyword evidence="3" id="KW-0847">Vitamin C</keyword>
<dbReference type="InterPro" id="IPR026992">
    <property type="entry name" value="DIOX_N"/>
</dbReference>
<gene>
    <name evidence="7" type="ORF">MANES_07G037600</name>
</gene>
<dbReference type="GO" id="GO:0016491">
    <property type="term" value="F:oxidoreductase activity"/>
    <property type="evidence" value="ECO:0007669"/>
    <property type="project" value="UniProtKB-KW"/>
</dbReference>
<evidence type="ECO:0000256" key="3">
    <source>
        <dbReference type="ARBA" id="ARBA00022896"/>
    </source>
</evidence>
<keyword evidence="5" id="KW-0560">Oxidoreductase</keyword>
<evidence type="ECO:0000256" key="4">
    <source>
        <dbReference type="ARBA" id="ARBA00023004"/>
    </source>
</evidence>
<reference evidence="7" key="1">
    <citation type="submission" date="2016-02" db="EMBL/GenBank/DDBJ databases">
        <title>WGS assembly of Manihot esculenta.</title>
        <authorList>
            <person name="Bredeson J.V."/>
            <person name="Prochnik S.E."/>
            <person name="Lyons J.B."/>
            <person name="Schmutz J."/>
            <person name="Grimwood J."/>
            <person name="Vrebalov J."/>
            <person name="Bart R.S."/>
            <person name="Amuge T."/>
            <person name="Ferguson M.E."/>
            <person name="Green R."/>
            <person name="Putnam N."/>
            <person name="Stites J."/>
            <person name="Rounsley S."/>
            <person name="Rokhsar D.S."/>
        </authorList>
    </citation>
    <scope>NUCLEOTIDE SEQUENCE [LARGE SCALE GENOMIC DNA]</scope>
    <source>
        <tissue evidence="7">Leaf</tissue>
    </source>
</reference>
<dbReference type="GO" id="GO:0046872">
    <property type="term" value="F:metal ion binding"/>
    <property type="evidence" value="ECO:0007669"/>
    <property type="project" value="UniProtKB-KW"/>
</dbReference>
<sequence length="378" mass="42360">MKSYPINTSNNSSCQPCASLSLSLSAPMAETLSSRVTSVKKIAETPGLTTIPSTYTFTFNSHDQVVSDTEEPVPVIDYSLLISNNPHQRSKIVHHLGKACQEWGFFMVINHGVPERLMRSMTDSCREFFDLPEVEKQEYEGKHVLDPIRCGTSFNTSVEKIFSWRDFLKIFVHPVFHSPSKPAGFRENLLEYSKRVREVARELVKGISESLGLEANYIDKALNLEQGLQISIANYYPPCTQPELAMGLPSHSDHDLLTILIQNGVTGLQVQHKGKWVNLNCYPNSFLVNIGDQLEILSNGKYKSVVHRAVVNKEAARISIAMFHGPSLDSVVSPAPELLDREGSAPAYIGIKYKQYLEFQQSNKLDGKSCLDQREELI</sequence>
<proteinExistence type="inferred from homology"/>
<evidence type="ECO:0000259" key="6">
    <source>
        <dbReference type="PROSITE" id="PS51471"/>
    </source>
</evidence>
<comment type="similarity">
    <text evidence="1 5">Belongs to the iron/ascorbate-dependent oxidoreductase family.</text>
</comment>
<feature type="domain" description="Fe2OG dioxygenase" evidence="6">
    <location>
        <begin position="226"/>
        <end position="326"/>
    </location>
</feature>
<dbReference type="FunFam" id="2.60.120.330:FF:000134">
    <property type="entry name" value="Uncharacterized protein"/>
    <property type="match status" value="1"/>
</dbReference>
<keyword evidence="4 5" id="KW-0408">Iron</keyword>
<dbReference type="InterPro" id="IPR044861">
    <property type="entry name" value="IPNS-like_FE2OG_OXY"/>
</dbReference>
<dbReference type="InterPro" id="IPR050295">
    <property type="entry name" value="Plant_2OG-oxidoreductases"/>
</dbReference>
<dbReference type="PANTHER" id="PTHR47991">
    <property type="entry name" value="OXOGLUTARATE/IRON-DEPENDENT DIOXYGENASE"/>
    <property type="match status" value="1"/>
</dbReference>
<dbReference type="Pfam" id="PF14226">
    <property type="entry name" value="DIOX_N"/>
    <property type="match status" value="1"/>
</dbReference>
<keyword evidence="2 5" id="KW-0479">Metal-binding</keyword>